<reference evidence="3" key="1">
    <citation type="journal article" date="2022" name="Int. J. Mol. Sci.">
        <title>Draft Genome of Tanacetum Coccineum: Genomic Comparison of Closely Related Tanacetum-Family Plants.</title>
        <authorList>
            <person name="Yamashiro T."/>
            <person name="Shiraishi A."/>
            <person name="Nakayama K."/>
            <person name="Satake H."/>
        </authorList>
    </citation>
    <scope>NUCLEOTIDE SEQUENCE</scope>
</reference>
<feature type="region of interest" description="Disordered" evidence="1">
    <location>
        <begin position="91"/>
        <end position="128"/>
    </location>
</feature>
<feature type="region of interest" description="Disordered" evidence="1">
    <location>
        <begin position="1"/>
        <end position="40"/>
    </location>
</feature>
<sequence>MSQPVNDDFSQHLSDDEASYHEDASKNAEHTNKFKSGPYWLPTSTCTPTSSNNIQEREVPAGFADEVIYSLFAKQSEDLDLLHEDLEQIDDKPTKSTGRRFRIDGNKPVGGTNDGKKRDSFYQDQGAGKKEQNQNCLLTIDDGVEKRQIMHSWQSAQIMSSSCILIQKQQLSLNEQLTFQANEIYEKDEKLKKYRRIGMKAVKEKEQLQKTVDSWKNSSKNLWKLVDSGMTSNSKVGLGYEIQSNNEVLSYEEEINHTVFKCTEGDFLNKPLYSRFTKTDSFKGVPHPLTGDYTPKPQEEIDDSLYVYGKKDLKSLKLKNEKVCPKSKEVEPSCVSHIKTPRQPIIDQETPKVNRKNWNAMMERELGEGYSFIKKKYFVCGSLSHLIKDCDYYEKKMARKAEFKKQRVFNTGNRVAKPVWTNTNRVNHANKFVPRLVQLNAGRPNINSVRPNINTGRTNVNSVRPNINTGRTNVNSVRPNINTGRINMNSVRPRVNHVNSNVNTVRSRQLVPTRTSNSFGPKRSQGNWGSAVKTSAGYNWRNTIPNSNCNGGPISIRTDHPLKNMVDRGIFDSGCSGHMTGNKDQLEDFEEFNGGSVTFGGSKGYITGKGKIRVGNLDFDSVSFVKELGHFNLFSISQICDKQHKVLFTETECLVVSSDFKMPDENQILLKVPRHHNMYSFDMKTPRSTNPSSCKRFCLLDLQSQTSDESKLWLQKVRFYINF</sequence>
<gene>
    <name evidence="3" type="ORF">Tco_0706106</name>
</gene>
<feature type="domain" description="Retrovirus-related Pol polyprotein from transposon TNT 1-94-like beta-barrel" evidence="2">
    <location>
        <begin position="570"/>
        <end position="642"/>
    </location>
</feature>
<protein>
    <recommendedName>
        <fullName evidence="2">Retrovirus-related Pol polyprotein from transposon TNT 1-94-like beta-barrel domain-containing protein</fullName>
    </recommendedName>
</protein>
<feature type="compositionally biased region" description="Basic and acidic residues" evidence="1">
    <location>
        <begin position="114"/>
        <end position="128"/>
    </location>
</feature>
<dbReference type="InterPro" id="IPR054722">
    <property type="entry name" value="PolX-like_BBD"/>
</dbReference>
<feature type="region of interest" description="Disordered" evidence="1">
    <location>
        <begin position="510"/>
        <end position="530"/>
    </location>
</feature>
<dbReference type="Pfam" id="PF22936">
    <property type="entry name" value="Pol_BBD"/>
    <property type="match status" value="1"/>
</dbReference>
<evidence type="ECO:0000256" key="1">
    <source>
        <dbReference type="SAM" id="MobiDB-lite"/>
    </source>
</evidence>
<feature type="compositionally biased region" description="Basic and acidic residues" evidence="1">
    <location>
        <begin position="9"/>
        <end position="32"/>
    </location>
</feature>
<evidence type="ECO:0000259" key="2">
    <source>
        <dbReference type="Pfam" id="PF22936"/>
    </source>
</evidence>
<accession>A0ABQ4Y7C3</accession>
<evidence type="ECO:0000313" key="4">
    <source>
        <dbReference type="Proteomes" id="UP001151760"/>
    </source>
</evidence>
<proteinExistence type="predicted"/>
<dbReference type="Proteomes" id="UP001151760">
    <property type="component" value="Unassembled WGS sequence"/>
</dbReference>
<name>A0ABQ4Y7C3_9ASTR</name>
<organism evidence="3 4">
    <name type="scientific">Tanacetum coccineum</name>
    <dbReference type="NCBI Taxonomy" id="301880"/>
    <lineage>
        <taxon>Eukaryota</taxon>
        <taxon>Viridiplantae</taxon>
        <taxon>Streptophyta</taxon>
        <taxon>Embryophyta</taxon>
        <taxon>Tracheophyta</taxon>
        <taxon>Spermatophyta</taxon>
        <taxon>Magnoliopsida</taxon>
        <taxon>eudicotyledons</taxon>
        <taxon>Gunneridae</taxon>
        <taxon>Pentapetalae</taxon>
        <taxon>asterids</taxon>
        <taxon>campanulids</taxon>
        <taxon>Asterales</taxon>
        <taxon>Asteraceae</taxon>
        <taxon>Asteroideae</taxon>
        <taxon>Anthemideae</taxon>
        <taxon>Anthemidinae</taxon>
        <taxon>Tanacetum</taxon>
    </lineage>
</organism>
<reference evidence="3" key="2">
    <citation type="submission" date="2022-01" db="EMBL/GenBank/DDBJ databases">
        <authorList>
            <person name="Yamashiro T."/>
            <person name="Shiraishi A."/>
            <person name="Satake H."/>
            <person name="Nakayama K."/>
        </authorList>
    </citation>
    <scope>NUCLEOTIDE SEQUENCE</scope>
</reference>
<keyword evidence="4" id="KW-1185">Reference proteome</keyword>
<dbReference type="EMBL" id="BQNB010010141">
    <property type="protein sequence ID" value="GJS73265.1"/>
    <property type="molecule type" value="Genomic_DNA"/>
</dbReference>
<evidence type="ECO:0000313" key="3">
    <source>
        <dbReference type="EMBL" id="GJS73265.1"/>
    </source>
</evidence>
<comment type="caution">
    <text evidence="3">The sequence shown here is derived from an EMBL/GenBank/DDBJ whole genome shotgun (WGS) entry which is preliminary data.</text>
</comment>